<reference evidence="3" key="1">
    <citation type="submission" date="2019-12" db="EMBL/GenBank/DDBJ databases">
        <authorList>
            <person name="zhang j."/>
            <person name="sun C.M."/>
        </authorList>
    </citation>
    <scope>NUCLEOTIDE SEQUENCE</scope>
    <source>
        <strain evidence="3">NS-1</strain>
    </source>
</reference>
<dbReference type="NCBIfam" id="TIGR02871">
    <property type="entry name" value="spore_ylbJ"/>
    <property type="match status" value="1"/>
</dbReference>
<feature type="transmembrane region" description="Helical" evidence="1">
    <location>
        <begin position="224"/>
        <end position="245"/>
    </location>
</feature>
<dbReference type="Pfam" id="PF07670">
    <property type="entry name" value="Gate"/>
    <property type="match status" value="1"/>
</dbReference>
<evidence type="ECO:0000313" key="3">
    <source>
        <dbReference type="EMBL" id="QTL98171.1"/>
    </source>
</evidence>
<feature type="transmembrane region" description="Helical" evidence="1">
    <location>
        <begin position="9"/>
        <end position="26"/>
    </location>
</feature>
<dbReference type="AlphaFoldDB" id="A0A8A7K9N4"/>
<dbReference type="RefSeq" id="WP_230866631.1">
    <property type="nucleotide sequence ID" value="NZ_CP046640.1"/>
</dbReference>
<name>A0A8A7K9N4_9FIRM</name>
<evidence type="ECO:0000313" key="4">
    <source>
        <dbReference type="Proteomes" id="UP000665020"/>
    </source>
</evidence>
<feature type="transmembrane region" description="Helical" evidence="1">
    <location>
        <begin position="252"/>
        <end position="275"/>
    </location>
</feature>
<proteinExistence type="predicted"/>
<dbReference type="EMBL" id="CP046640">
    <property type="protein sequence ID" value="QTL98171.1"/>
    <property type="molecule type" value="Genomic_DNA"/>
</dbReference>
<feature type="transmembrane region" description="Helical" evidence="1">
    <location>
        <begin position="150"/>
        <end position="170"/>
    </location>
</feature>
<organism evidence="3 4">
    <name type="scientific">Iocasia fonsfrigidae</name>
    <dbReference type="NCBI Taxonomy" id="2682810"/>
    <lineage>
        <taxon>Bacteria</taxon>
        <taxon>Bacillati</taxon>
        <taxon>Bacillota</taxon>
        <taxon>Clostridia</taxon>
        <taxon>Halanaerobiales</taxon>
        <taxon>Halanaerobiaceae</taxon>
        <taxon>Iocasia</taxon>
    </lineage>
</organism>
<gene>
    <name evidence="3" type="primary">ylbJ</name>
    <name evidence="3" type="ORF">GM661_09360</name>
</gene>
<evidence type="ECO:0000256" key="1">
    <source>
        <dbReference type="SAM" id="Phobius"/>
    </source>
</evidence>
<protein>
    <submittedName>
        <fullName evidence="3">Sporulation integral membrane protein YlbJ</fullName>
    </submittedName>
</protein>
<dbReference type="Proteomes" id="UP000665020">
    <property type="component" value="Chromosome"/>
</dbReference>
<feature type="domain" description="Nucleoside transporter/FeoB GTPase Gate" evidence="2">
    <location>
        <begin position="44"/>
        <end position="125"/>
    </location>
</feature>
<accession>A0A8A7K9N4</accession>
<feature type="transmembrane region" description="Helical" evidence="1">
    <location>
        <begin position="374"/>
        <end position="398"/>
    </location>
</feature>
<evidence type="ECO:0000259" key="2">
    <source>
        <dbReference type="Pfam" id="PF07670"/>
    </source>
</evidence>
<keyword evidence="1" id="KW-0812">Transmembrane</keyword>
<dbReference type="InterPro" id="IPR014226">
    <property type="entry name" value="Spore_IM_YlbJ"/>
</dbReference>
<sequence length="410" mass="45078">MRDKQNERIIISALIAILITVFIIVFSEDAFNAALEGLKVWWDVVFPSLLPFFIIAEILMGLGVVHFMGALLEPLMQPLFKVPGVGAFAMAMGLASGYPIGAKITGNLRRKNLCTKTEGERLVSFTNTADPLFMIGAVAVGMFHKAELGIIIAAAHYISSIIIGILLRFYKGTEGKIQNTRYKNNHRSRRKNIFSYAVTELIAAKKNDGRTFGELLGDSIKESINTLFLVGGFIILFSVVTRIFIVTSFLDAIGGLIIILLRPLGLTEAMILPLISGFFEITNGSNLASQAQAPLIHQLIIANAIIAWSGLSVHAQVATMVNGTDISLKPYFFSRILQGILAAILTIFIFTFSGERIETTFAPFVQGFNIHNGWLFTLIIFVGIIICSLVIALLLNILKKIKIIFFHFHG</sequence>
<feature type="transmembrane region" description="Helical" evidence="1">
    <location>
        <begin position="84"/>
        <end position="102"/>
    </location>
</feature>
<feature type="transmembrane region" description="Helical" evidence="1">
    <location>
        <begin position="122"/>
        <end position="143"/>
    </location>
</feature>
<dbReference type="KEGG" id="ifn:GM661_09360"/>
<keyword evidence="4" id="KW-1185">Reference proteome</keyword>
<dbReference type="InterPro" id="IPR011642">
    <property type="entry name" value="Gate_dom"/>
</dbReference>
<feature type="transmembrane region" description="Helical" evidence="1">
    <location>
        <begin position="336"/>
        <end position="354"/>
    </location>
</feature>
<feature type="transmembrane region" description="Helical" evidence="1">
    <location>
        <begin position="295"/>
        <end position="315"/>
    </location>
</feature>
<feature type="transmembrane region" description="Helical" evidence="1">
    <location>
        <begin position="46"/>
        <end position="72"/>
    </location>
</feature>
<keyword evidence="1" id="KW-0472">Membrane</keyword>
<keyword evidence="1" id="KW-1133">Transmembrane helix</keyword>